<sequence>MEHHKEANHLSDIRNLFEGMKGHNFGLPDCIAFISERLDAHEALDFWTIAAITGDTVAQVYNHYSTTGCDYCVSGYLAGPEHIAHVFDVLGYRHEYVKAARIIADRTVYLRKIAESIDKGIPVLVKSNLNDIPAWESDAGTYVLIVGYEHGGKTVKLLLHDTVTIDYEINDGNKLDLIFIGDKQREVSLQDIYLKVMKNMPHWLTLPARDGMFFGAAAFREWADDIEAGRFEDESLGLWENYGVYVCNLATSGGEPTYIFSKLAEIDPAYSEWGLLGENIQELLPAETPTGGRSRLWIQLEEMGGGMNMNDVKATMRDKEKRSNVAAALRDYAKRLDQALELMEEDLRRL</sequence>
<dbReference type="Proteomes" id="UP000670947">
    <property type="component" value="Unassembled WGS sequence"/>
</dbReference>
<evidence type="ECO:0000313" key="1">
    <source>
        <dbReference type="EMBL" id="MBO7746889.1"/>
    </source>
</evidence>
<keyword evidence="2" id="KW-1185">Reference proteome</keyword>
<organism evidence="1 2">
    <name type="scientific">Paenibacillus artemisiicola</name>
    <dbReference type="NCBI Taxonomy" id="1172618"/>
    <lineage>
        <taxon>Bacteria</taxon>
        <taxon>Bacillati</taxon>
        <taxon>Bacillota</taxon>
        <taxon>Bacilli</taxon>
        <taxon>Bacillales</taxon>
        <taxon>Paenibacillaceae</taxon>
        <taxon>Paenibacillus</taxon>
    </lineage>
</organism>
<reference evidence="1 2" key="1">
    <citation type="submission" date="2021-03" db="EMBL/GenBank/DDBJ databases">
        <title>Paenibacillus artemisicola MWE-103 whole genome sequence.</title>
        <authorList>
            <person name="Ham Y.J."/>
        </authorList>
    </citation>
    <scope>NUCLEOTIDE SEQUENCE [LARGE SCALE GENOMIC DNA]</scope>
    <source>
        <strain evidence="1 2">MWE-103</strain>
    </source>
</reference>
<comment type="caution">
    <text evidence="1">The sequence shown here is derived from an EMBL/GenBank/DDBJ whole genome shotgun (WGS) entry which is preliminary data.</text>
</comment>
<dbReference type="RefSeq" id="WP_208849629.1">
    <property type="nucleotide sequence ID" value="NZ_JAGGDJ010000024.1"/>
</dbReference>
<accession>A0ABS3WF01</accession>
<dbReference type="EMBL" id="JAGGDJ010000024">
    <property type="protein sequence ID" value="MBO7746889.1"/>
    <property type="molecule type" value="Genomic_DNA"/>
</dbReference>
<protein>
    <recommendedName>
        <fullName evidence="3">Butirosin biosynthesis protein H N-terminal domain-containing protein</fullName>
    </recommendedName>
</protein>
<evidence type="ECO:0008006" key="3">
    <source>
        <dbReference type="Google" id="ProtNLM"/>
    </source>
</evidence>
<proteinExistence type="predicted"/>
<evidence type="ECO:0000313" key="2">
    <source>
        <dbReference type="Proteomes" id="UP000670947"/>
    </source>
</evidence>
<gene>
    <name evidence="1" type="ORF">I8J29_21970</name>
</gene>
<name>A0ABS3WF01_9BACL</name>